<dbReference type="Proteomes" id="UP000295794">
    <property type="component" value="Unassembled WGS sequence"/>
</dbReference>
<dbReference type="SUPFAM" id="SSF111369">
    <property type="entry name" value="HlyD-like secretion proteins"/>
    <property type="match status" value="1"/>
</dbReference>
<evidence type="ECO:0000256" key="7">
    <source>
        <dbReference type="SAM" id="MobiDB-lite"/>
    </source>
</evidence>
<keyword evidence="6" id="KW-0175">Coiled coil</keyword>
<dbReference type="Pfam" id="PF25876">
    <property type="entry name" value="HH_MFP_RND"/>
    <property type="match status" value="1"/>
</dbReference>
<dbReference type="Gene3D" id="2.40.50.100">
    <property type="match status" value="1"/>
</dbReference>
<evidence type="ECO:0000313" key="11">
    <source>
        <dbReference type="EMBL" id="STQ89369.1"/>
    </source>
</evidence>
<dbReference type="RefSeq" id="WP_115225822.1">
    <property type="nucleotide sequence ID" value="NZ_CAWOLO010000001.1"/>
</dbReference>
<feature type="domain" description="Multidrug resistance protein MdtA-like barrel-sandwich hybrid" evidence="9">
    <location>
        <begin position="57"/>
        <end position="198"/>
    </location>
</feature>
<dbReference type="PANTHER" id="PTHR30469:SF36">
    <property type="entry name" value="BLL3903 PROTEIN"/>
    <property type="match status" value="1"/>
</dbReference>
<dbReference type="InterPro" id="IPR058625">
    <property type="entry name" value="MdtA-like_BSH"/>
</dbReference>
<comment type="similarity">
    <text evidence="2">Belongs to the membrane fusion protein (MFP) (TC 8.A.1) family.</text>
</comment>
<keyword evidence="4" id="KW-0997">Cell inner membrane</keyword>
<dbReference type="Pfam" id="PF25944">
    <property type="entry name" value="Beta-barrel_RND"/>
    <property type="match status" value="1"/>
</dbReference>
<dbReference type="Pfam" id="PF25917">
    <property type="entry name" value="BSH_RND"/>
    <property type="match status" value="1"/>
</dbReference>
<proteinExistence type="inferred from homology"/>
<dbReference type="GO" id="GO:0015562">
    <property type="term" value="F:efflux transmembrane transporter activity"/>
    <property type="evidence" value="ECO:0007669"/>
    <property type="project" value="TreeGrafter"/>
</dbReference>
<gene>
    <name evidence="11" type="primary">mexA</name>
    <name evidence="12" type="ORF">EV682_101368</name>
    <name evidence="11" type="ORF">NCTC11159_00386</name>
</gene>
<protein>
    <submittedName>
        <fullName evidence="11">Multidrug resistance protein mexA</fullName>
    </submittedName>
    <submittedName>
        <fullName evidence="12">RND family efflux transporter MFP subunit</fullName>
    </submittedName>
</protein>
<dbReference type="Gene3D" id="2.40.30.170">
    <property type="match status" value="1"/>
</dbReference>
<accession>A0A377Q455</accession>
<reference evidence="11 13" key="1">
    <citation type="submission" date="2018-06" db="EMBL/GenBank/DDBJ databases">
        <authorList>
            <consortium name="Pathogen Informatics"/>
            <person name="Doyle S."/>
        </authorList>
    </citation>
    <scope>NUCLEOTIDE SEQUENCE [LARGE SCALE GENOMIC DNA]</scope>
    <source>
        <strain evidence="11 13">NCTC11159</strain>
    </source>
</reference>
<dbReference type="GO" id="GO:1990281">
    <property type="term" value="C:efflux pump complex"/>
    <property type="evidence" value="ECO:0007669"/>
    <property type="project" value="TreeGrafter"/>
</dbReference>
<keyword evidence="3" id="KW-1003">Cell membrane</keyword>
<evidence type="ECO:0000313" key="14">
    <source>
        <dbReference type="Proteomes" id="UP000295794"/>
    </source>
</evidence>
<dbReference type="PANTHER" id="PTHR30469">
    <property type="entry name" value="MULTIDRUG RESISTANCE PROTEIN MDTA"/>
    <property type="match status" value="1"/>
</dbReference>
<reference evidence="12 14" key="2">
    <citation type="submission" date="2019-03" db="EMBL/GenBank/DDBJ databases">
        <title>Genomic Encyclopedia of Type Strains, Phase IV (KMG-IV): sequencing the most valuable type-strain genomes for metagenomic binning, comparative biology and taxonomic classification.</title>
        <authorList>
            <person name="Goeker M."/>
        </authorList>
    </citation>
    <scope>NUCLEOTIDE SEQUENCE [LARGE SCALE GENOMIC DNA]</scope>
    <source>
        <strain evidence="12 14">DSM 3764</strain>
    </source>
</reference>
<dbReference type="PROSITE" id="PS51257">
    <property type="entry name" value="PROKAR_LIPOPROTEIN"/>
    <property type="match status" value="1"/>
</dbReference>
<feature type="domain" description="Multidrug resistance protein MdtA-like alpha-helical hairpin" evidence="8">
    <location>
        <begin position="98"/>
        <end position="166"/>
    </location>
</feature>
<organism evidence="11 13">
    <name type="scientific">Iodobacter fluviatilis</name>
    <dbReference type="NCBI Taxonomy" id="537"/>
    <lineage>
        <taxon>Bacteria</taxon>
        <taxon>Pseudomonadati</taxon>
        <taxon>Pseudomonadota</taxon>
        <taxon>Betaproteobacteria</taxon>
        <taxon>Neisseriales</taxon>
        <taxon>Chitinibacteraceae</taxon>
        <taxon>Iodobacter</taxon>
    </lineage>
</organism>
<keyword evidence="14" id="KW-1185">Reference proteome</keyword>
<feature type="compositionally biased region" description="Low complexity" evidence="7">
    <location>
        <begin position="362"/>
        <end position="371"/>
    </location>
</feature>
<dbReference type="EMBL" id="SMBT01000001">
    <property type="protein sequence ID" value="TCU90342.1"/>
    <property type="molecule type" value="Genomic_DNA"/>
</dbReference>
<evidence type="ECO:0000313" key="12">
    <source>
        <dbReference type="EMBL" id="TCU90342.1"/>
    </source>
</evidence>
<feature type="domain" description="Multidrug resistance protein MdtA-like beta-barrel" evidence="10">
    <location>
        <begin position="203"/>
        <end position="281"/>
    </location>
</feature>
<keyword evidence="5" id="KW-0472">Membrane</keyword>
<name>A0A377Q455_9NEIS</name>
<evidence type="ECO:0000259" key="10">
    <source>
        <dbReference type="Pfam" id="PF25944"/>
    </source>
</evidence>
<dbReference type="OrthoDB" id="9783047at2"/>
<feature type="coiled-coil region" evidence="6">
    <location>
        <begin position="90"/>
        <end position="162"/>
    </location>
</feature>
<dbReference type="InterPro" id="IPR058624">
    <property type="entry name" value="MdtA-like_HH"/>
</dbReference>
<feature type="region of interest" description="Disordered" evidence="7">
    <location>
        <begin position="347"/>
        <end position="371"/>
    </location>
</feature>
<dbReference type="EMBL" id="UGHR01000001">
    <property type="protein sequence ID" value="STQ89369.1"/>
    <property type="molecule type" value="Genomic_DNA"/>
</dbReference>
<dbReference type="Proteomes" id="UP000255108">
    <property type="component" value="Unassembled WGS sequence"/>
</dbReference>
<dbReference type="InterPro" id="IPR006143">
    <property type="entry name" value="RND_pump_MFP"/>
</dbReference>
<evidence type="ECO:0000256" key="4">
    <source>
        <dbReference type="ARBA" id="ARBA00022519"/>
    </source>
</evidence>
<evidence type="ECO:0000256" key="3">
    <source>
        <dbReference type="ARBA" id="ARBA00022475"/>
    </source>
</evidence>
<evidence type="ECO:0000256" key="2">
    <source>
        <dbReference type="ARBA" id="ARBA00009477"/>
    </source>
</evidence>
<evidence type="ECO:0000259" key="8">
    <source>
        <dbReference type="Pfam" id="PF25876"/>
    </source>
</evidence>
<sequence>MTKFSLTLIALILVGCGKETVKEKTERPPQQVTATTTQTADIALNLSAQGHVSPLDQVEVRPQTSGLISKVHFKEGDQIQAGQLLFSLDARTEEANVRQAIAKLAQSQAQLAAAERDYTRSKELALQSFISKTALDNAQSKLETLQATLAAERAAVDAAKINLSYSQIKAPLSGRAGLVEVHTGSYVQPSIAIPLVTISQLDPITVAFSLPERDLSLLQNAPQPILVSARLADGNKMQGKLSFIDNAVNSSSGTIALKAEFSNPKNLLWPGAFVPVQVAAGTLKNAVVLPTQAVQTGPDHRFVFAIQADQTVKSIQVELLQVENERAVVSGIGSNIKVVKEGGQNLREGSKVREAKKRDASAPKTAASAAK</sequence>
<dbReference type="Gene3D" id="2.40.420.20">
    <property type="match status" value="1"/>
</dbReference>
<dbReference type="InterPro" id="IPR058626">
    <property type="entry name" value="MdtA-like_b-barrel"/>
</dbReference>
<dbReference type="NCBIfam" id="TIGR01730">
    <property type="entry name" value="RND_mfp"/>
    <property type="match status" value="1"/>
</dbReference>
<feature type="compositionally biased region" description="Basic and acidic residues" evidence="7">
    <location>
        <begin position="348"/>
        <end position="361"/>
    </location>
</feature>
<evidence type="ECO:0000256" key="5">
    <source>
        <dbReference type="ARBA" id="ARBA00023136"/>
    </source>
</evidence>
<evidence type="ECO:0000259" key="9">
    <source>
        <dbReference type="Pfam" id="PF25917"/>
    </source>
</evidence>
<dbReference type="Gene3D" id="1.10.287.470">
    <property type="entry name" value="Helix hairpin bin"/>
    <property type="match status" value="1"/>
</dbReference>
<evidence type="ECO:0000256" key="1">
    <source>
        <dbReference type="ARBA" id="ARBA00004236"/>
    </source>
</evidence>
<dbReference type="AlphaFoldDB" id="A0A377Q455"/>
<evidence type="ECO:0000256" key="6">
    <source>
        <dbReference type="SAM" id="Coils"/>
    </source>
</evidence>
<comment type="subcellular location">
    <subcellularLocation>
        <location evidence="1">Cell membrane</location>
    </subcellularLocation>
</comment>
<evidence type="ECO:0000313" key="13">
    <source>
        <dbReference type="Proteomes" id="UP000255108"/>
    </source>
</evidence>